<feature type="domain" description="C2H2-type" evidence="13">
    <location>
        <begin position="323"/>
        <end position="353"/>
    </location>
</feature>
<dbReference type="PROSITE" id="PS00028">
    <property type="entry name" value="ZINC_FINGER_C2H2_1"/>
    <property type="match status" value="1"/>
</dbReference>
<dbReference type="SMART" id="SM00355">
    <property type="entry name" value="ZnF_C2H2"/>
    <property type="match status" value="2"/>
</dbReference>
<dbReference type="GO" id="GO:0000977">
    <property type="term" value="F:RNA polymerase II transcription regulatory region sequence-specific DNA binding"/>
    <property type="evidence" value="ECO:0007669"/>
    <property type="project" value="TreeGrafter"/>
</dbReference>
<evidence type="ECO:0000256" key="2">
    <source>
        <dbReference type="ARBA" id="ARBA00006991"/>
    </source>
</evidence>
<dbReference type="SUPFAM" id="SSF57667">
    <property type="entry name" value="beta-beta-alpha zinc fingers"/>
    <property type="match status" value="3"/>
</dbReference>
<sequence>MEAWSSNIMREFTLEKDMMSAINRPVEKVESGVPRLTASGRSLRGAHSSHWGLKLGVTARTHARAGTGTAIPAAASTPAAPAPLGPQRAMAAPALRSFAEVGMTFEDIALYFSREEWSLLDEGQRQLYLNVMLENFELVSSLGCCCGAENVEAPTKENASVRVSQESNPKAALSSQKSHPCESCGLVFRNIFHLTELQGTEYREILLRCGACTKRFFFSVKVDQHHVREKTFIRGLDRISRANSYNFNVSQNHFTCGDVGQGVLTGSGHLHLKAIMSRDSPNAVLKCEMMFQRRNNYYTRKQCKEELSCNHNFLPEKDVHAGSQCFVSSDCGKYLTKFSSFNDQQQGHTGESPYQWNEYGKAFSSSNRLGDPEALHTGERPYEISECGTAFTSSSALHYDQRVHTVERPYEYNECGKSFTSSSNLHCHERGHTGEKPYKCSKCGKAYSSSTKDSCHQRVHTRERPYHCSECGKFLSLALNFIVT</sequence>
<keyword evidence="9" id="KW-0804">Transcription</keyword>
<dbReference type="InterPro" id="IPR036051">
    <property type="entry name" value="KRAB_dom_sf"/>
</dbReference>
<name>A0AA40HEU3_CNENI</name>
<dbReference type="PANTHER" id="PTHR24381">
    <property type="entry name" value="ZINC FINGER PROTEIN"/>
    <property type="match status" value="1"/>
</dbReference>
<keyword evidence="8" id="KW-0238">DNA-binding</keyword>
<gene>
    <name evidence="15" type="ORF">QTO34_010026</name>
</gene>
<evidence type="ECO:0000256" key="6">
    <source>
        <dbReference type="ARBA" id="ARBA00022833"/>
    </source>
</evidence>
<dbReference type="SMART" id="SM00349">
    <property type="entry name" value="KRAB"/>
    <property type="match status" value="1"/>
</dbReference>
<keyword evidence="10" id="KW-0539">Nucleus</keyword>
<feature type="domain" description="C2H2-type" evidence="13">
    <location>
        <begin position="438"/>
        <end position="465"/>
    </location>
</feature>
<dbReference type="FunFam" id="3.30.160.60:FF:002343">
    <property type="entry name" value="Zinc finger protein 33A"/>
    <property type="match status" value="1"/>
</dbReference>
<dbReference type="InterPro" id="IPR036236">
    <property type="entry name" value="Znf_C2H2_sf"/>
</dbReference>
<proteinExistence type="inferred from homology"/>
<dbReference type="Gene3D" id="3.30.160.60">
    <property type="entry name" value="Classic Zinc Finger"/>
    <property type="match status" value="5"/>
</dbReference>
<feature type="domain" description="KRAB" evidence="14">
    <location>
        <begin position="103"/>
        <end position="182"/>
    </location>
</feature>
<keyword evidence="4" id="KW-0677">Repeat</keyword>
<dbReference type="SUPFAM" id="SSF109640">
    <property type="entry name" value="KRAB domain (Kruppel-associated box)"/>
    <property type="match status" value="1"/>
</dbReference>
<feature type="region of interest" description="Disordered" evidence="12">
    <location>
        <begin position="157"/>
        <end position="178"/>
    </location>
</feature>
<evidence type="ECO:0000256" key="4">
    <source>
        <dbReference type="ARBA" id="ARBA00022737"/>
    </source>
</evidence>
<evidence type="ECO:0000256" key="12">
    <source>
        <dbReference type="SAM" id="MobiDB-lite"/>
    </source>
</evidence>
<comment type="similarity">
    <text evidence="2">Belongs to the krueppel C2H2-type zinc-finger protein family.</text>
</comment>
<keyword evidence="6" id="KW-0862">Zinc</keyword>
<evidence type="ECO:0000313" key="16">
    <source>
        <dbReference type="Proteomes" id="UP001177744"/>
    </source>
</evidence>
<evidence type="ECO:0000256" key="1">
    <source>
        <dbReference type="ARBA" id="ARBA00004123"/>
    </source>
</evidence>
<evidence type="ECO:0000256" key="5">
    <source>
        <dbReference type="ARBA" id="ARBA00022771"/>
    </source>
</evidence>
<organism evidence="15 16">
    <name type="scientific">Cnephaeus nilssonii</name>
    <name type="common">Northern bat</name>
    <name type="synonym">Eptesicus nilssonii</name>
    <dbReference type="NCBI Taxonomy" id="3371016"/>
    <lineage>
        <taxon>Eukaryota</taxon>
        <taxon>Metazoa</taxon>
        <taxon>Chordata</taxon>
        <taxon>Craniata</taxon>
        <taxon>Vertebrata</taxon>
        <taxon>Euteleostomi</taxon>
        <taxon>Mammalia</taxon>
        <taxon>Eutheria</taxon>
        <taxon>Laurasiatheria</taxon>
        <taxon>Chiroptera</taxon>
        <taxon>Yangochiroptera</taxon>
        <taxon>Vespertilionidae</taxon>
        <taxon>Cnephaeus</taxon>
    </lineage>
</organism>
<keyword evidence="7" id="KW-0805">Transcription regulation</keyword>
<comment type="subcellular location">
    <subcellularLocation>
        <location evidence="1">Nucleus</location>
    </subcellularLocation>
</comment>
<dbReference type="PROSITE" id="PS50157">
    <property type="entry name" value="ZINC_FINGER_C2H2_2"/>
    <property type="match status" value="4"/>
</dbReference>
<evidence type="ECO:0000256" key="3">
    <source>
        <dbReference type="ARBA" id="ARBA00022723"/>
    </source>
</evidence>
<evidence type="ECO:0000256" key="9">
    <source>
        <dbReference type="ARBA" id="ARBA00023163"/>
    </source>
</evidence>
<evidence type="ECO:0000259" key="13">
    <source>
        <dbReference type="PROSITE" id="PS50157"/>
    </source>
</evidence>
<dbReference type="InterPro" id="IPR013087">
    <property type="entry name" value="Znf_C2H2_type"/>
</dbReference>
<keyword evidence="16" id="KW-1185">Reference proteome</keyword>
<dbReference type="FunFam" id="3.30.160.60:FF:000006">
    <property type="entry name" value="Zinc finger protein 184 (Kruppel-like)"/>
    <property type="match status" value="1"/>
</dbReference>
<keyword evidence="3" id="KW-0479">Metal-binding</keyword>
<reference evidence="15" key="1">
    <citation type="submission" date="2023-06" db="EMBL/GenBank/DDBJ databases">
        <title>Reference genome for the Northern bat (Eptesicus nilssonii), a most northern bat species.</title>
        <authorList>
            <person name="Laine V.N."/>
            <person name="Pulliainen A.T."/>
            <person name="Lilley T.M."/>
        </authorList>
    </citation>
    <scope>NUCLEOTIDE SEQUENCE</scope>
    <source>
        <strain evidence="15">BLF_Eptnil</strain>
        <tissue evidence="15">Kidney</tissue>
    </source>
</reference>
<evidence type="ECO:0000256" key="11">
    <source>
        <dbReference type="PROSITE-ProRule" id="PRU00042"/>
    </source>
</evidence>
<feature type="domain" description="C2H2-type" evidence="13">
    <location>
        <begin position="410"/>
        <end position="437"/>
    </location>
</feature>
<dbReference type="Proteomes" id="UP001177744">
    <property type="component" value="Unassembled WGS sequence"/>
</dbReference>
<dbReference type="GO" id="GO:0008270">
    <property type="term" value="F:zinc ion binding"/>
    <property type="evidence" value="ECO:0007669"/>
    <property type="project" value="UniProtKB-KW"/>
</dbReference>
<dbReference type="Pfam" id="PF01352">
    <property type="entry name" value="KRAB"/>
    <property type="match status" value="1"/>
</dbReference>
<dbReference type="GO" id="GO:0000981">
    <property type="term" value="F:DNA-binding transcription factor activity, RNA polymerase II-specific"/>
    <property type="evidence" value="ECO:0007669"/>
    <property type="project" value="TreeGrafter"/>
</dbReference>
<evidence type="ECO:0000256" key="10">
    <source>
        <dbReference type="ARBA" id="ARBA00023242"/>
    </source>
</evidence>
<evidence type="ECO:0000259" key="14">
    <source>
        <dbReference type="PROSITE" id="PS50805"/>
    </source>
</evidence>
<evidence type="ECO:0000256" key="8">
    <source>
        <dbReference type="ARBA" id="ARBA00023125"/>
    </source>
</evidence>
<dbReference type="AlphaFoldDB" id="A0AA40HEU3"/>
<accession>A0AA40HEU3</accession>
<dbReference type="GO" id="GO:0005634">
    <property type="term" value="C:nucleus"/>
    <property type="evidence" value="ECO:0007669"/>
    <property type="project" value="UniProtKB-SubCell"/>
</dbReference>
<evidence type="ECO:0000256" key="7">
    <source>
        <dbReference type="ARBA" id="ARBA00023015"/>
    </source>
</evidence>
<evidence type="ECO:0000313" key="15">
    <source>
        <dbReference type="EMBL" id="KAK1329843.1"/>
    </source>
</evidence>
<dbReference type="Gene3D" id="6.10.140.140">
    <property type="match status" value="1"/>
</dbReference>
<comment type="caution">
    <text evidence="15">The sequence shown here is derived from an EMBL/GenBank/DDBJ whole genome shotgun (WGS) entry which is preliminary data.</text>
</comment>
<dbReference type="PANTHER" id="PTHR24381:SF304">
    <property type="entry name" value="ZINC FINGER PROTEIN 587B"/>
    <property type="match status" value="1"/>
</dbReference>
<dbReference type="InterPro" id="IPR001909">
    <property type="entry name" value="KRAB"/>
</dbReference>
<keyword evidence="5 11" id="KW-0863">Zinc-finger</keyword>
<feature type="domain" description="C2H2-type" evidence="13">
    <location>
        <begin position="382"/>
        <end position="409"/>
    </location>
</feature>
<dbReference type="EMBL" id="JAULJE010000021">
    <property type="protein sequence ID" value="KAK1329843.1"/>
    <property type="molecule type" value="Genomic_DNA"/>
</dbReference>
<protein>
    <submittedName>
        <fullName evidence="15">Uncharacterized protein</fullName>
    </submittedName>
</protein>
<dbReference type="PROSITE" id="PS50805">
    <property type="entry name" value="KRAB"/>
    <property type="match status" value="1"/>
</dbReference>
<dbReference type="CDD" id="cd07765">
    <property type="entry name" value="KRAB_A-box"/>
    <property type="match status" value="1"/>
</dbReference>
<dbReference type="FunFam" id="3.30.160.60:FF:000029">
    <property type="entry name" value="GLI family zinc finger 4"/>
    <property type="match status" value="1"/>
</dbReference>